<dbReference type="AlphaFoldDB" id="A0A382U8C5"/>
<feature type="domain" description="Pyrrolo-quinoline quinone repeat" evidence="1">
    <location>
        <begin position="66"/>
        <end position="278"/>
    </location>
</feature>
<dbReference type="PANTHER" id="PTHR34512">
    <property type="entry name" value="CELL SURFACE PROTEIN"/>
    <property type="match status" value="1"/>
</dbReference>
<reference evidence="2" key="1">
    <citation type="submission" date="2018-05" db="EMBL/GenBank/DDBJ databases">
        <authorList>
            <person name="Lanie J.A."/>
            <person name="Ng W.-L."/>
            <person name="Kazmierczak K.M."/>
            <person name="Andrzejewski T.M."/>
            <person name="Davidsen T.M."/>
            <person name="Wayne K.J."/>
            <person name="Tettelin H."/>
            <person name="Glass J.I."/>
            <person name="Rusch D."/>
            <person name="Podicherti R."/>
            <person name="Tsui H.-C.T."/>
            <person name="Winkler M.E."/>
        </authorList>
    </citation>
    <scope>NUCLEOTIDE SEQUENCE</scope>
</reference>
<dbReference type="PANTHER" id="PTHR34512:SF30">
    <property type="entry name" value="OUTER MEMBRANE PROTEIN ASSEMBLY FACTOR BAMB"/>
    <property type="match status" value="1"/>
</dbReference>
<dbReference type="InterPro" id="IPR011047">
    <property type="entry name" value="Quinoprotein_ADH-like_sf"/>
</dbReference>
<dbReference type="Pfam" id="PF13360">
    <property type="entry name" value="PQQ_2"/>
    <property type="match status" value="1"/>
</dbReference>
<name>A0A382U8C5_9ZZZZ</name>
<accession>A0A382U8C5</accession>
<dbReference type="SUPFAM" id="SSF50998">
    <property type="entry name" value="Quinoprotein alcohol dehydrogenase-like"/>
    <property type="match status" value="1"/>
</dbReference>
<dbReference type="Gene3D" id="2.130.10.10">
    <property type="entry name" value="YVTN repeat-like/Quinoprotein amine dehydrogenase"/>
    <property type="match status" value="1"/>
</dbReference>
<organism evidence="2">
    <name type="scientific">marine metagenome</name>
    <dbReference type="NCBI Taxonomy" id="408172"/>
    <lineage>
        <taxon>unclassified sequences</taxon>
        <taxon>metagenomes</taxon>
        <taxon>ecological metagenomes</taxon>
    </lineage>
</organism>
<sequence length="295" mass="32247">PISTTPSSWTDFRGPLRNGEYNELPILTDWPAKGLQPIWKQPIGGGYASFTISHGRAFTIEQRGREEVVAAYDVATGQELWTNAWPAFFTETMGGNGPRATPTLFDGLVYALGAEGELRCLDEETGQVRWRTNILEDADTNNVLWGMSASPLIVDETVIVLPGGSNGRSVVAYNRHDGATVWTALDDRAAYASPMLVTLGGVRQLLVLTAERLAGLTPNDGTLLWDYPWGTYNDITVAQPLLLGNGRVFISSSYGSGGAVVEISAFGDTLELREVWRSNRMKNKFTSSVFYDGFI</sequence>
<dbReference type="EMBL" id="UINC01141907">
    <property type="protein sequence ID" value="SVD29928.1"/>
    <property type="molecule type" value="Genomic_DNA"/>
</dbReference>
<dbReference type="InterPro" id="IPR018391">
    <property type="entry name" value="PQQ_b-propeller_rpt"/>
</dbReference>
<dbReference type="InterPro" id="IPR015943">
    <property type="entry name" value="WD40/YVTN_repeat-like_dom_sf"/>
</dbReference>
<dbReference type="InterPro" id="IPR002372">
    <property type="entry name" value="PQQ_rpt_dom"/>
</dbReference>
<feature type="non-terminal residue" evidence="2">
    <location>
        <position position="1"/>
    </location>
</feature>
<proteinExistence type="predicted"/>
<evidence type="ECO:0000313" key="2">
    <source>
        <dbReference type="EMBL" id="SVD29928.1"/>
    </source>
</evidence>
<feature type="non-terminal residue" evidence="2">
    <location>
        <position position="295"/>
    </location>
</feature>
<gene>
    <name evidence="2" type="ORF">METZ01_LOCUS382782</name>
</gene>
<dbReference type="SMART" id="SM00564">
    <property type="entry name" value="PQQ"/>
    <property type="match status" value="2"/>
</dbReference>
<evidence type="ECO:0000259" key="1">
    <source>
        <dbReference type="Pfam" id="PF13360"/>
    </source>
</evidence>
<protein>
    <recommendedName>
        <fullName evidence="1">Pyrrolo-quinoline quinone repeat domain-containing protein</fullName>
    </recommendedName>
</protein>